<organism evidence="2 3">
    <name type="scientific">Leptonema illini</name>
    <dbReference type="NCBI Taxonomy" id="183"/>
    <lineage>
        <taxon>Bacteria</taxon>
        <taxon>Pseudomonadati</taxon>
        <taxon>Spirochaetota</taxon>
        <taxon>Spirochaetia</taxon>
        <taxon>Leptospirales</taxon>
        <taxon>Leptospiraceae</taxon>
        <taxon>Leptonema</taxon>
    </lineage>
</organism>
<name>A0A833GYK1_9LEPT</name>
<evidence type="ECO:0008006" key="4">
    <source>
        <dbReference type="Google" id="ProtNLM"/>
    </source>
</evidence>
<evidence type="ECO:0000313" key="2">
    <source>
        <dbReference type="EMBL" id="KAB2930092.1"/>
    </source>
</evidence>
<sequence>MQSEPTEEGKANPPARIFLLIGGLLAFTGGLIIVLSSFTGTFTQRGACLGIVATNDGWMVLDQSLTLVPYKDVQCRPGPLLRYGEGELLDRPEFRPFLNRWKEAVALHPQLPDRLSEIELRRNGDAVFFASEGRLRIELEAGVRTWPHTLLPLLQAAEAKGWNRGFVDLKDEDALLIQAR</sequence>
<evidence type="ECO:0000256" key="1">
    <source>
        <dbReference type="SAM" id="Phobius"/>
    </source>
</evidence>
<dbReference type="AlphaFoldDB" id="A0A833GYK1"/>
<protein>
    <recommendedName>
        <fullName evidence="4">Cell division protein FtsQ</fullName>
    </recommendedName>
</protein>
<feature type="transmembrane region" description="Helical" evidence="1">
    <location>
        <begin position="15"/>
        <end position="35"/>
    </location>
</feature>
<accession>A0A833GYK1</accession>
<gene>
    <name evidence="2" type="ORF">F9K24_18050</name>
</gene>
<comment type="caution">
    <text evidence="2">The sequence shown here is derived from an EMBL/GenBank/DDBJ whole genome shotgun (WGS) entry which is preliminary data.</text>
</comment>
<dbReference type="Proteomes" id="UP000460298">
    <property type="component" value="Unassembled WGS sequence"/>
</dbReference>
<dbReference type="EMBL" id="WBUI01000023">
    <property type="protein sequence ID" value="KAB2930092.1"/>
    <property type="molecule type" value="Genomic_DNA"/>
</dbReference>
<proteinExistence type="predicted"/>
<keyword evidence="1" id="KW-1133">Transmembrane helix</keyword>
<evidence type="ECO:0000313" key="3">
    <source>
        <dbReference type="Proteomes" id="UP000460298"/>
    </source>
</evidence>
<reference evidence="2 3" key="1">
    <citation type="submission" date="2019-10" db="EMBL/GenBank/DDBJ databases">
        <title>Extracellular Electron Transfer in a Candidatus Methanoperedens spp. Enrichment Culture.</title>
        <authorList>
            <person name="Berger S."/>
            <person name="Rangel Shaw D."/>
            <person name="Berben T."/>
            <person name="In 'T Zandt M."/>
            <person name="Frank J."/>
            <person name="Reimann J."/>
            <person name="Jetten M.S.M."/>
            <person name="Welte C.U."/>
        </authorList>
    </citation>
    <scope>NUCLEOTIDE SEQUENCE [LARGE SCALE GENOMIC DNA]</scope>
    <source>
        <strain evidence="2">SB12</strain>
    </source>
</reference>
<keyword evidence="1" id="KW-0472">Membrane</keyword>
<keyword evidence="1" id="KW-0812">Transmembrane</keyword>